<dbReference type="RefSeq" id="WP_120762260.1">
    <property type="nucleotide sequence ID" value="NZ_CP032630.1"/>
</dbReference>
<dbReference type="Pfam" id="PF14325">
    <property type="entry name" value="DUF4383"/>
    <property type="match status" value="1"/>
</dbReference>
<dbReference type="AlphaFoldDB" id="A0A387B2Z2"/>
<feature type="transmembrane region" description="Helical" evidence="1">
    <location>
        <begin position="70"/>
        <end position="92"/>
    </location>
</feature>
<feature type="transmembrane region" description="Helical" evidence="1">
    <location>
        <begin position="36"/>
        <end position="58"/>
    </location>
</feature>
<keyword evidence="3" id="KW-1185">Reference proteome</keyword>
<dbReference type="OrthoDB" id="572373at2"/>
<feature type="transmembrane region" description="Helical" evidence="1">
    <location>
        <begin position="104"/>
        <end position="121"/>
    </location>
</feature>
<dbReference type="EMBL" id="CP032630">
    <property type="protein sequence ID" value="AYF97912.1"/>
    <property type="molecule type" value="Genomic_DNA"/>
</dbReference>
<proteinExistence type="predicted"/>
<sequence>MTPNRIVAAIVGTLSGILGGTGIAVAAAIGGGEALVFGLFGTNLLLGAVQLALAVALVSGFLRGDAAARVVNIAAGTVLLLLGLFGLFTVGTPANVLALNGADNVLHFAGSVALLATGLGAPRGERPPS</sequence>
<keyword evidence="1" id="KW-1133">Transmembrane helix</keyword>
<gene>
    <name evidence="2" type="ORF">D7I47_06325</name>
</gene>
<evidence type="ECO:0000313" key="2">
    <source>
        <dbReference type="EMBL" id="AYF97912.1"/>
    </source>
</evidence>
<evidence type="ECO:0000313" key="3">
    <source>
        <dbReference type="Proteomes" id="UP000278886"/>
    </source>
</evidence>
<dbReference type="Proteomes" id="UP000278886">
    <property type="component" value="Chromosome"/>
</dbReference>
<evidence type="ECO:0000256" key="1">
    <source>
        <dbReference type="SAM" id="Phobius"/>
    </source>
</evidence>
<name>A0A387B2Z2_9MICO</name>
<keyword evidence="1" id="KW-0812">Transmembrane</keyword>
<protein>
    <submittedName>
        <fullName evidence="2">DUF4383 domain-containing protein</fullName>
    </submittedName>
</protein>
<organism evidence="2 3">
    <name type="scientific">Protaetiibacter intestinalis</name>
    <dbReference type="NCBI Taxonomy" id="2419774"/>
    <lineage>
        <taxon>Bacteria</taxon>
        <taxon>Bacillati</taxon>
        <taxon>Actinomycetota</taxon>
        <taxon>Actinomycetes</taxon>
        <taxon>Micrococcales</taxon>
        <taxon>Microbacteriaceae</taxon>
        <taxon>Protaetiibacter</taxon>
    </lineage>
</organism>
<keyword evidence="1" id="KW-0472">Membrane</keyword>
<accession>A0A387B2Z2</accession>
<dbReference type="KEGG" id="lyd:D7I47_06325"/>
<reference evidence="3" key="1">
    <citation type="submission" date="2018-09" db="EMBL/GenBank/DDBJ databases">
        <title>Genome sequencing of strain 2DFWR-13.</title>
        <authorList>
            <person name="Heo J."/>
            <person name="Kim S.-J."/>
            <person name="Kwon S.-W."/>
        </authorList>
    </citation>
    <scope>NUCLEOTIDE SEQUENCE [LARGE SCALE GENOMIC DNA]</scope>
    <source>
        <strain evidence="3">2DFWR-13</strain>
    </source>
</reference>